<dbReference type="EMBL" id="CP036261">
    <property type="protein sequence ID" value="QDS91193.1"/>
    <property type="molecule type" value="Genomic_DNA"/>
</dbReference>
<evidence type="ECO:0000256" key="2">
    <source>
        <dbReference type="ARBA" id="ARBA00022741"/>
    </source>
</evidence>
<dbReference type="Gene3D" id="1.10.10.160">
    <property type="match status" value="1"/>
</dbReference>
<evidence type="ECO:0000256" key="8">
    <source>
        <dbReference type="ARBA" id="ARBA00034617"/>
    </source>
</evidence>
<keyword evidence="6" id="KW-0238">DNA-binding</keyword>
<dbReference type="Proteomes" id="UP000319557">
    <property type="component" value="Chromosome"/>
</dbReference>
<dbReference type="InterPro" id="IPR014016">
    <property type="entry name" value="UvrD-like_ATP-bd"/>
</dbReference>
<dbReference type="CDD" id="cd17932">
    <property type="entry name" value="DEXQc_UvrD"/>
    <property type="match status" value="1"/>
</dbReference>
<evidence type="ECO:0000256" key="3">
    <source>
        <dbReference type="ARBA" id="ARBA00022801"/>
    </source>
</evidence>
<dbReference type="PROSITE" id="PS51198">
    <property type="entry name" value="UVRD_HELICASE_ATP_BIND"/>
    <property type="match status" value="1"/>
</dbReference>
<evidence type="ECO:0000256" key="7">
    <source>
        <dbReference type="ARBA" id="ARBA00023235"/>
    </source>
</evidence>
<dbReference type="OrthoDB" id="9810135at2"/>
<evidence type="ECO:0000256" key="1">
    <source>
        <dbReference type="ARBA" id="ARBA00009922"/>
    </source>
</evidence>
<keyword evidence="3 12" id="KW-0378">Hydrolase</keyword>
<keyword evidence="4 12" id="KW-0347">Helicase</keyword>
<evidence type="ECO:0000256" key="13">
    <source>
        <dbReference type="SAM" id="MobiDB-lite"/>
    </source>
</evidence>
<feature type="domain" description="UvrD-like helicase C-terminal" evidence="15">
    <location>
        <begin position="283"/>
        <end position="559"/>
    </location>
</feature>
<dbReference type="GO" id="GO:0043138">
    <property type="term" value="F:3'-5' DNA helicase activity"/>
    <property type="evidence" value="ECO:0007669"/>
    <property type="project" value="UniProtKB-EC"/>
</dbReference>
<dbReference type="EC" id="5.6.2.4" evidence="9"/>
<dbReference type="InterPro" id="IPR027417">
    <property type="entry name" value="P-loop_NTPase"/>
</dbReference>
<comment type="similarity">
    <text evidence="1">Belongs to the helicase family. UvrD subfamily.</text>
</comment>
<dbReference type="PANTHER" id="PTHR11070:SF2">
    <property type="entry name" value="ATP-DEPENDENT DNA HELICASE SRS2"/>
    <property type="match status" value="1"/>
</dbReference>
<name>A0A517M8J2_9BACT</name>
<feature type="region of interest" description="Disordered" evidence="13">
    <location>
        <begin position="668"/>
        <end position="690"/>
    </location>
</feature>
<keyword evidence="5 12" id="KW-0067">ATP-binding</keyword>
<reference evidence="16 17" key="1">
    <citation type="submission" date="2019-02" db="EMBL/GenBank/DDBJ databases">
        <title>Deep-cultivation of Planctomycetes and their phenomic and genomic characterization uncovers novel biology.</title>
        <authorList>
            <person name="Wiegand S."/>
            <person name="Jogler M."/>
            <person name="Boedeker C."/>
            <person name="Pinto D."/>
            <person name="Vollmers J."/>
            <person name="Rivas-Marin E."/>
            <person name="Kohn T."/>
            <person name="Peeters S.H."/>
            <person name="Heuer A."/>
            <person name="Rast P."/>
            <person name="Oberbeckmann S."/>
            <person name="Bunk B."/>
            <person name="Jeske O."/>
            <person name="Meyerdierks A."/>
            <person name="Storesund J.E."/>
            <person name="Kallscheuer N."/>
            <person name="Luecker S."/>
            <person name="Lage O.M."/>
            <person name="Pohl T."/>
            <person name="Merkel B.J."/>
            <person name="Hornburger P."/>
            <person name="Mueller R.-W."/>
            <person name="Bruemmer F."/>
            <person name="Labrenz M."/>
            <person name="Spormann A.M."/>
            <person name="Op den Camp H."/>
            <person name="Overmann J."/>
            <person name="Amann R."/>
            <person name="Jetten M.S.M."/>
            <person name="Mascher T."/>
            <person name="Medema M.H."/>
            <person name="Devos D.P."/>
            <person name="Kaster A.-K."/>
            <person name="Ovreas L."/>
            <person name="Rohde M."/>
            <person name="Galperin M.Y."/>
            <person name="Jogler C."/>
        </authorList>
    </citation>
    <scope>NUCLEOTIDE SEQUENCE [LARGE SCALE GENOMIC DNA]</scope>
    <source>
        <strain evidence="16 17">EC9</strain>
    </source>
</reference>
<dbReference type="InterPro" id="IPR013986">
    <property type="entry name" value="DExx_box_DNA_helicase_dom_sf"/>
</dbReference>
<dbReference type="Gene3D" id="1.10.486.10">
    <property type="entry name" value="PCRA, domain 4"/>
    <property type="match status" value="1"/>
</dbReference>
<evidence type="ECO:0000256" key="5">
    <source>
        <dbReference type="ARBA" id="ARBA00022840"/>
    </source>
</evidence>
<evidence type="ECO:0000313" key="16">
    <source>
        <dbReference type="EMBL" id="QDS91193.1"/>
    </source>
</evidence>
<keyword evidence="17" id="KW-1185">Reference proteome</keyword>
<dbReference type="KEGG" id="ruv:EC9_54140"/>
<dbReference type="FunFam" id="1.10.486.10:FF:000003">
    <property type="entry name" value="ATP-dependent DNA helicase"/>
    <property type="match status" value="1"/>
</dbReference>
<dbReference type="InterPro" id="IPR014017">
    <property type="entry name" value="DNA_helicase_UvrD-like_C"/>
</dbReference>
<proteinExistence type="inferred from homology"/>
<dbReference type="Pfam" id="PF00580">
    <property type="entry name" value="UvrD-helicase"/>
    <property type="match status" value="1"/>
</dbReference>
<evidence type="ECO:0000256" key="12">
    <source>
        <dbReference type="PROSITE-ProRule" id="PRU00560"/>
    </source>
</evidence>
<protein>
    <recommendedName>
        <fullName evidence="9">DNA 3'-5' helicase</fullName>
        <ecNumber evidence="9">5.6.2.4</ecNumber>
    </recommendedName>
    <alternativeName>
        <fullName evidence="10">DNA 3'-5' helicase II</fullName>
    </alternativeName>
</protein>
<sequence>MDLILDNLTDPQRAAVTHMDGPMLMLAGPGSGKTRVVTHRIAHLLREGVPASQILALTFTNKAAEEMLARVQQLAPGEPVWMSTFHRFCARMLRQYSSLVGLQENYSIYDMADAKATMKRAIEVSGISLSHTSPDQIANAISHFKNQLLTPESMEGVNLPAGKMLAAKVYPYYQQLLLVANAVDFDCMLLHVARMLRENPELREALDSRFRYIMVDEYQDTNLAQYAIVRSLSVVHQNLAVTGDPDQSIYGWRGANLNNILDFENDYPQVKTVRLEQNYRSTPNILRVADQLITNNTRRKHKGLYTHNPEGAAVRLRIYANGYQEADDIADQIVEQIQNHGRSPKDFAILCRMNYLTRSLEHSLRSRVVPYTIVRGVEFYQRKEIKDLLSYLQLINNPANDAALSRIVNTPARGIGKTTMDRVMLYAARHRIPLFEAICRCDEIESIKPRTRGLLKRFVGIIDALSRKASSSLEDLLRFVLEQTQYSDYLRFSTVEGEDNDALANVDELVSAAVEFDRQHPDDGSLETFLEQVALISDTDAWEESSDRVTLMTLHAAKGLEFPCVYIIGVEDQVLPHHRSHDDPMQFEEERRLLFVGITRAEQTLQLSMAKLRSARGSMRPAAASPFLLELPREEMQVIDAHQPTQYGDDNDFDVDVEYPEAWDMHADHDDDLNQLPPEERTPETTSTPRTAPIASVTTAAQMLEQQMANTIDPEIYTVGMIVSHPEYGSGRIQSLSGSGGKRTATVNFFVDSIERRFRLSHAQLTIESED</sequence>
<dbReference type="SUPFAM" id="SSF52540">
    <property type="entry name" value="P-loop containing nucleoside triphosphate hydrolases"/>
    <property type="match status" value="1"/>
</dbReference>
<comment type="catalytic activity">
    <reaction evidence="11">
        <text>ATP + H2O = ADP + phosphate + H(+)</text>
        <dbReference type="Rhea" id="RHEA:13065"/>
        <dbReference type="ChEBI" id="CHEBI:15377"/>
        <dbReference type="ChEBI" id="CHEBI:15378"/>
        <dbReference type="ChEBI" id="CHEBI:30616"/>
        <dbReference type="ChEBI" id="CHEBI:43474"/>
        <dbReference type="ChEBI" id="CHEBI:456216"/>
        <dbReference type="EC" id="5.6.2.4"/>
    </reaction>
</comment>
<evidence type="ECO:0000256" key="9">
    <source>
        <dbReference type="ARBA" id="ARBA00034808"/>
    </source>
</evidence>
<dbReference type="GO" id="GO:0005524">
    <property type="term" value="F:ATP binding"/>
    <property type="evidence" value="ECO:0007669"/>
    <property type="project" value="UniProtKB-UniRule"/>
</dbReference>
<dbReference type="GO" id="GO:0000725">
    <property type="term" value="P:recombinational repair"/>
    <property type="evidence" value="ECO:0007669"/>
    <property type="project" value="TreeGrafter"/>
</dbReference>
<evidence type="ECO:0000256" key="10">
    <source>
        <dbReference type="ARBA" id="ARBA00034923"/>
    </source>
</evidence>
<evidence type="ECO:0000259" key="14">
    <source>
        <dbReference type="PROSITE" id="PS51198"/>
    </source>
</evidence>
<evidence type="ECO:0000259" key="15">
    <source>
        <dbReference type="PROSITE" id="PS51217"/>
    </source>
</evidence>
<dbReference type="PROSITE" id="PS51217">
    <property type="entry name" value="UVRD_HELICASE_CTER"/>
    <property type="match status" value="1"/>
</dbReference>
<feature type="domain" description="UvrD-like helicase ATP-binding" evidence="14">
    <location>
        <begin position="6"/>
        <end position="282"/>
    </location>
</feature>
<evidence type="ECO:0000313" key="17">
    <source>
        <dbReference type="Proteomes" id="UP000319557"/>
    </source>
</evidence>
<dbReference type="Pfam" id="PF13361">
    <property type="entry name" value="UvrD_C"/>
    <property type="match status" value="1"/>
</dbReference>
<dbReference type="Gene3D" id="3.40.50.300">
    <property type="entry name" value="P-loop containing nucleotide triphosphate hydrolases"/>
    <property type="match status" value="2"/>
</dbReference>
<dbReference type="PANTHER" id="PTHR11070">
    <property type="entry name" value="UVRD / RECB / PCRA DNA HELICASE FAMILY MEMBER"/>
    <property type="match status" value="1"/>
</dbReference>
<dbReference type="GO" id="GO:0005829">
    <property type="term" value="C:cytosol"/>
    <property type="evidence" value="ECO:0007669"/>
    <property type="project" value="TreeGrafter"/>
</dbReference>
<dbReference type="CDD" id="cd18807">
    <property type="entry name" value="SF1_C_UvrD"/>
    <property type="match status" value="1"/>
</dbReference>
<evidence type="ECO:0000256" key="4">
    <source>
        <dbReference type="ARBA" id="ARBA00022806"/>
    </source>
</evidence>
<keyword evidence="2 12" id="KW-0547">Nucleotide-binding</keyword>
<dbReference type="AlphaFoldDB" id="A0A517M8J2"/>
<comment type="catalytic activity">
    <reaction evidence="8">
        <text>Couples ATP hydrolysis with the unwinding of duplex DNA by translocating in the 3'-5' direction.</text>
        <dbReference type="EC" id="5.6.2.4"/>
    </reaction>
</comment>
<gene>
    <name evidence="16" type="primary">pcrA_2</name>
    <name evidence="16" type="ORF">EC9_54140</name>
</gene>
<dbReference type="GO" id="GO:0033202">
    <property type="term" value="C:DNA helicase complex"/>
    <property type="evidence" value="ECO:0007669"/>
    <property type="project" value="TreeGrafter"/>
</dbReference>
<evidence type="ECO:0000256" key="11">
    <source>
        <dbReference type="ARBA" id="ARBA00048988"/>
    </source>
</evidence>
<dbReference type="RefSeq" id="WP_145348873.1">
    <property type="nucleotide sequence ID" value="NZ_CP036261.1"/>
</dbReference>
<evidence type="ECO:0000256" key="6">
    <source>
        <dbReference type="ARBA" id="ARBA00023125"/>
    </source>
</evidence>
<feature type="binding site" evidence="12">
    <location>
        <begin position="27"/>
        <end position="34"/>
    </location>
    <ligand>
        <name>ATP</name>
        <dbReference type="ChEBI" id="CHEBI:30616"/>
    </ligand>
</feature>
<accession>A0A517M8J2</accession>
<organism evidence="16 17">
    <name type="scientific">Rosistilla ulvae</name>
    <dbReference type="NCBI Taxonomy" id="1930277"/>
    <lineage>
        <taxon>Bacteria</taxon>
        <taxon>Pseudomonadati</taxon>
        <taxon>Planctomycetota</taxon>
        <taxon>Planctomycetia</taxon>
        <taxon>Pirellulales</taxon>
        <taxon>Pirellulaceae</taxon>
        <taxon>Rosistilla</taxon>
    </lineage>
</organism>
<keyword evidence="7" id="KW-0413">Isomerase</keyword>
<dbReference type="GO" id="GO:0003677">
    <property type="term" value="F:DNA binding"/>
    <property type="evidence" value="ECO:0007669"/>
    <property type="project" value="UniProtKB-KW"/>
</dbReference>
<dbReference type="GO" id="GO:0016887">
    <property type="term" value="F:ATP hydrolysis activity"/>
    <property type="evidence" value="ECO:0007669"/>
    <property type="project" value="RHEA"/>
</dbReference>
<dbReference type="InterPro" id="IPR000212">
    <property type="entry name" value="DNA_helicase_UvrD/REP"/>
</dbReference>